<evidence type="ECO:0000259" key="15">
    <source>
        <dbReference type="Pfam" id="PF19190"/>
    </source>
</evidence>
<dbReference type="Pfam" id="PF19190">
    <property type="entry name" value="BACON_2"/>
    <property type="match status" value="2"/>
</dbReference>
<evidence type="ECO:0000259" key="13">
    <source>
        <dbReference type="Pfam" id="PF05922"/>
    </source>
</evidence>
<evidence type="ECO:0000313" key="16">
    <source>
        <dbReference type="EMBL" id="SOC52263.1"/>
    </source>
</evidence>
<evidence type="ECO:0000256" key="6">
    <source>
        <dbReference type="ARBA" id="ARBA00022825"/>
    </source>
</evidence>
<dbReference type="Gene3D" id="3.30.70.80">
    <property type="entry name" value="Peptidase S8 propeptide/proteinase inhibitor I9"/>
    <property type="match status" value="1"/>
</dbReference>
<feature type="active site" description="Charge relay system" evidence="7 8">
    <location>
        <position position="636"/>
    </location>
</feature>
<dbReference type="SUPFAM" id="SSF101898">
    <property type="entry name" value="NHL repeat"/>
    <property type="match status" value="1"/>
</dbReference>
<dbReference type="PROSITE" id="PS51892">
    <property type="entry name" value="SUBTILASE"/>
    <property type="match status" value="1"/>
</dbReference>
<dbReference type="GO" id="GO:0005975">
    <property type="term" value="P:carbohydrate metabolic process"/>
    <property type="evidence" value="ECO:0007669"/>
    <property type="project" value="UniProtKB-ARBA"/>
</dbReference>
<evidence type="ECO:0000256" key="2">
    <source>
        <dbReference type="ARBA" id="ARBA00022525"/>
    </source>
</evidence>
<dbReference type="Gene3D" id="2.60.40.2310">
    <property type="match status" value="1"/>
</dbReference>
<dbReference type="Gene3D" id="3.50.30.30">
    <property type="match status" value="1"/>
</dbReference>
<protein>
    <submittedName>
        <fullName evidence="16">Peptidase inhibitor I9</fullName>
    </submittedName>
</protein>
<dbReference type="GO" id="GO:0004252">
    <property type="term" value="F:serine-type endopeptidase activity"/>
    <property type="evidence" value="ECO:0007669"/>
    <property type="project" value="UniProtKB-UniRule"/>
</dbReference>
<dbReference type="InterPro" id="IPR041469">
    <property type="entry name" value="Subtilisin-like_FN3"/>
</dbReference>
<dbReference type="InterPro" id="IPR023827">
    <property type="entry name" value="Peptidase_S8_Asp-AS"/>
</dbReference>
<dbReference type="EMBL" id="OBQK01000001">
    <property type="protein sequence ID" value="SOC52263.1"/>
    <property type="molecule type" value="Genomic_DNA"/>
</dbReference>
<evidence type="ECO:0000256" key="4">
    <source>
        <dbReference type="ARBA" id="ARBA00022729"/>
    </source>
</evidence>
<evidence type="ECO:0000256" key="1">
    <source>
        <dbReference type="ARBA" id="ARBA00011073"/>
    </source>
</evidence>
<dbReference type="InterPro" id="IPR023828">
    <property type="entry name" value="Peptidase_S8_Ser-AS"/>
</dbReference>
<dbReference type="InterPro" id="IPR011042">
    <property type="entry name" value="6-blade_b-propeller_TolB-like"/>
</dbReference>
<dbReference type="Pfam" id="PF00082">
    <property type="entry name" value="Peptidase_S8"/>
    <property type="match status" value="1"/>
</dbReference>
<dbReference type="Pfam" id="PF02225">
    <property type="entry name" value="PA"/>
    <property type="match status" value="1"/>
</dbReference>
<proteinExistence type="inferred from homology"/>
<evidence type="ECO:0000256" key="8">
    <source>
        <dbReference type="PROSITE-ProRule" id="PRU01240"/>
    </source>
</evidence>
<evidence type="ECO:0000259" key="11">
    <source>
        <dbReference type="Pfam" id="PF00082"/>
    </source>
</evidence>
<feature type="active site" description="Charge relay system" evidence="7 8">
    <location>
        <position position="248"/>
    </location>
</feature>
<keyword evidence="5 8" id="KW-0378">Hydrolase</keyword>
<feature type="active site" description="Charge relay system" evidence="7 8">
    <location>
        <position position="313"/>
    </location>
</feature>
<dbReference type="InterPro" id="IPR013783">
    <property type="entry name" value="Ig-like_fold"/>
</dbReference>
<dbReference type="Gene3D" id="2.120.10.30">
    <property type="entry name" value="TolB, C-terminal domain"/>
    <property type="match status" value="1"/>
</dbReference>
<dbReference type="RefSeq" id="WP_097186650.1">
    <property type="nucleotide sequence ID" value="NZ_OBQK01000001.1"/>
</dbReference>
<dbReference type="Pfam" id="PF17766">
    <property type="entry name" value="fn3_6"/>
    <property type="match status" value="1"/>
</dbReference>
<dbReference type="InterPro" id="IPR010259">
    <property type="entry name" value="S8pro/Inhibitor_I9"/>
</dbReference>
<evidence type="ECO:0000256" key="5">
    <source>
        <dbReference type="ARBA" id="ARBA00022801"/>
    </source>
</evidence>
<feature type="domain" description="Inhibitor I9" evidence="13">
    <location>
        <begin position="155"/>
        <end position="212"/>
    </location>
</feature>
<dbReference type="InterPro" id="IPR045051">
    <property type="entry name" value="SBT"/>
</dbReference>
<comment type="similarity">
    <text evidence="1 8 9">Belongs to the peptidase S8 family.</text>
</comment>
<dbReference type="InterPro" id="IPR003137">
    <property type="entry name" value="PA_domain"/>
</dbReference>
<organism evidence="16 17">
    <name type="scientific">Ornithinimicrobium cerasi</name>
    <dbReference type="NCBI Taxonomy" id="2248773"/>
    <lineage>
        <taxon>Bacteria</taxon>
        <taxon>Bacillati</taxon>
        <taxon>Actinomycetota</taxon>
        <taxon>Actinomycetes</taxon>
        <taxon>Micrococcales</taxon>
        <taxon>Ornithinimicrobiaceae</taxon>
        <taxon>Ornithinimicrobium</taxon>
    </lineage>
</organism>
<feature type="signal peptide" evidence="10">
    <location>
        <begin position="1"/>
        <end position="28"/>
    </location>
</feature>
<dbReference type="InterPro" id="IPR036852">
    <property type="entry name" value="Peptidase_S8/S53_dom_sf"/>
</dbReference>
<dbReference type="PROSITE" id="PS00137">
    <property type="entry name" value="SUBTILASE_HIS"/>
    <property type="match status" value="1"/>
</dbReference>
<evidence type="ECO:0000259" key="14">
    <source>
        <dbReference type="Pfam" id="PF17766"/>
    </source>
</evidence>
<feature type="chain" id="PRO_5012267464" evidence="10">
    <location>
        <begin position="29"/>
        <end position="1437"/>
    </location>
</feature>
<accession>A0A285VE37</accession>
<evidence type="ECO:0000313" key="17">
    <source>
        <dbReference type="Proteomes" id="UP000219688"/>
    </source>
</evidence>
<dbReference type="InterPro" id="IPR046450">
    <property type="entry name" value="PA_dom_sf"/>
</dbReference>
<dbReference type="InterPro" id="IPR015500">
    <property type="entry name" value="Peptidase_S8_subtilisin-rel"/>
</dbReference>
<dbReference type="SUPFAM" id="SSF52743">
    <property type="entry name" value="Subtilisin-like"/>
    <property type="match status" value="1"/>
</dbReference>
<evidence type="ECO:0000259" key="12">
    <source>
        <dbReference type="Pfam" id="PF02225"/>
    </source>
</evidence>
<feature type="domain" description="Peptidase S8/S53" evidence="11">
    <location>
        <begin position="239"/>
        <end position="673"/>
    </location>
</feature>
<dbReference type="PROSITE" id="PS00138">
    <property type="entry name" value="SUBTILASE_SER"/>
    <property type="match status" value="1"/>
</dbReference>
<keyword evidence="6 8" id="KW-0720">Serine protease</keyword>
<keyword evidence="3 8" id="KW-0645">Protease</keyword>
<name>A0A285VE37_9MICO</name>
<gene>
    <name evidence="16" type="ORF">SAMN05421879_101468</name>
</gene>
<dbReference type="SUPFAM" id="SSF52025">
    <property type="entry name" value="PA domain"/>
    <property type="match status" value="1"/>
</dbReference>
<dbReference type="PANTHER" id="PTHR10795">
    <property type="entry name" value="PROPROTEIN CONVERTASE SUBTILISIN/KEXIN"/>
    <property type="match status" value="1"/>
</dbReference>
<dbReference type="PROSITE" id="PS00136">
    <property type="entry name" value="SUBTILASE_ASP"/>
    <property type="match status" value="1"/>
</dbReference>
<evidence type="ECO:0000256" key="7">
    <source>
        <dbReference type="PIRSR" id="PIRSR615500-1"/>
    </source>
</evidence>
<reference evidence="17" key="1">
    <citation type="submission" date="2017-08" db="EMBL/GenBank/DDBJ databases">
        <authorList>
            <person name="Varghese N."/>
            <person name="Submissions S."/>
        </authorList>
    </citation>
    <scope>NUCLEOTIDE SEQUENCE [LARGE SCALE GENOMIC DNA]</scope>
    <source>
        <strain evidence="17">USBA17B2</strain>
    </source>
</reference>
<dbReference type="InterPro" id="IPR000209">
    <property type="entry name" value="Peptidase_S8/S53_dom"/>
</dbReference>
<feature type="domain" description="BACON" evidence="15">
    <location>
        <begin position="834"/>
        <end position="922"/>
    </location>
</feature>
<evidence type="ECO:0000256" key="3">
    <source>
        <dbReference type="ARBA" id="ARBA00022670"/>
    </source>
</evidence>
<dbReference type="PRINTS" id="PR00723">
    <property type="entry name" value="SUBTILISIN"/>
</dbReference>
<sequence>MRSLRHARMSALAVALAAGLVLPPAAWSAPNPSPDQTGAEAVARAELAEELGLEVDDPGLARAAEAAEQGETPAGDLSALTATSTGEKAAEPADVFTEESETGVWLVTLESDPLATYDGDVRGLAATAVGATGEAQLDVTSEASEAYLDHLEGEHERVLAEMAEELGHDIEVTQTYHHAVNGMAVRATAEEAAALSVLPAVAHVEPEQVWELETDVSNELLGTPAIWGGATGTELATRGEGVVTGMIDSGVNPEHPSFAATDGDGWTHTNPLGEGVYLGVCASGAPRPEDICNDKLIGAYDFTGTGAVDTNGHGSHVGSTMAGNAHDAVFTVGSTEFTRGVSGVAPRANVVSFKVCSPGCPSSYTVAAVDRAIADGVDVLNYSISGPDDPWDNTVDLAFLAAYDAGIYIAASAGNTGPGVGTVTKTAPWNATVAATNSPRLIAQALSVTGPAPVPAELEQLAAVPGSGPGVTAPIAAPLKESSGNVRGCTAFPAGTFAGSFALIERGDCDFAVKVRNAAAAGALGVVVTNQVPGPPVVMGALEATTIPAVMTSDVDGAPLRDFVRANPDAEVLLDSAAVLTETPAWAGMVSDFSGRGPSDFDLLNPTFAAPGRNILAATAASDGEPVQYEFMQGTSMSSPHGAGSGALLRGLHPDWTPAMIRSALASTADPEGMLKHDGVTPADAFDVGSGFLDLEAAGRVGLVLDETTTNFLAADPATGGEPRTLNLPAVADNACPDTCTFERTVTNVAEVATAYTVSTDGAPGLAVGVEPAAFTIEPGGTQVLTVTVDVSADTRGEWLMGSIALSTEGTHLGGAAVADVRYPVAVLPANPTMELAPTSIALTLGVDEQESRPVTVRNTGTATLSWAVSEDGEDCALPAWASADPTSGTVPVGESGQVVVGIDTSSMPGGTYEATLCLTSDDPDRPLAEVPVTLTVVEIPVVDVSRDEIEVTVPANRTTTETLEVTNTGYGVLDWTLDDPEAGPSQDRVEMLRKGVLLTATSTSPRQALAFDPVDGTLLDADFIPSTGSSGTPQSVLAMPDESGFLVSNQTSNVIRKFDLDGNDLGVFAPRGGADVSILQNMRGMTWSPDGTLVVTAASGGNANSLVEFDQEGSYLGTYVEPGLDGLDGPWSALFRDDDLLVSANGSSTIHSYSVDGSSANAPFSTAAAWPVQLAETEEGSVLSAVWTTRTGALPVGVHEFSADGELLWSGAVPRATNYGGVQPLENGNLLITTGQGVYEVSRDGAIEQEWAGPRTRMIHEARMPDLRACQTPDEVPWLSVAPSSGSQARQETTTVEVTLDPTGLVEGSYTAQLCVSSNDDARPYVPVDVTMTVETPACDTTVRGRVNGGLTVTEAVCVQPGATISGGVTVQPGGILLMDGARVNGDLVSTDADWVEVTGSTVTGDVTITGTVRRLVFEGNVVRGSTRIEDNPATG</sequence>
<keyword evidence="17" id="KW-1185">Reference proteome</keyword>
<feature type="domain" description="BACON" evidence="15">
    <location>
        <begin position="1277"/>
        <end position="1321"/>
    </location>
</feature>
<feature type="domain" description="PA" evidence="12">
    <location>
        <begin position="471"/>
        <end position="559"/>
    </location>
</feature>
<dbReference type="InterPro" id="IPR024361">
    <property type="entry name" value="BACON"/>
</dbReference>
<dbReference type="Gene3D" id="3.40.50.200">
    <property type="entry name" value="Peptidase S8/S53 domain"/>
    <property type="match status" value="1"/>
</dbReference>
<evidence type="ECO:0000256" key="9">
    <source>
        <dbReference type="RuleBase" id="RU003355"/>
    </source>
</evidence>
<dbReference type="InterPro" id="IPR037045">
    <property type="entry name" value="S8pro/Inhibitor_I9_sf"/>
</dbReference>
<dbReference type="InterPro" id="IPR022398">
    <property type="entry name" value="Peptidase_S8_His-AS"/>
</dbReference>
<evidence type="ECO:0000256" key="10">
    <source>
        <dbReference type="SAM" id="SignalP"/>
    </source>
</evidence>
<keyword evidence="2" id="KW-0964">Secreted</keyword>
<dbReference type="Pfam" id="PF05922">
    <property type="entry name" value="Inhibitor_I9"/>
    <property type="match status" value="1"/>
</dbReference>
<keyword evidence="4 10" id="KW-0732">Signal</keyword>
<dbReference type="Gene3D" id="2.60.40.10">
    <property type="entry name" value="Immunoglobulins"/>
    <property type="match status" value="2"/>
</dbReference>
<dbReference type="Proteomes" id="UP000219688">
    <property type="component" value="Unassembled WGS sequence"/>
</dbReference>
<dbReference type="GO" id="GO:0006508">
    <property type="term" value="P:proteolysis"/>
    <property type="evidence" value="ECO:0007669"/>
    <property type="project" value="UniProtKB-KW"/>
</dbReference>
<feature type="domain" description="Subtilisin-like protease fibronectin type-III" evidence="14">
    <location>
        <begin position="726"/>
        <end position="812"/>
    </location>
</feature>